<gene>
    <name evidence="2" type="ORF">A2W14_06235</name>
</gene>
<dbReference type="Proteomes" id="UP000176665">
    <property type="component" value="Unassembled WGS sequence"/>
</dbReference>
<comment type="caution">
    <text evidence="2">The sequence shown here is derived from an EMBL/GenBank/DDBJ whole genome shotgun (WGS) entry which is preliminary data.</text>
</comment>
<evidence type="ECO:0000313" key="3">
    <source>
        <dbReference type="Proteomes" id="UP000176665"/>
    </source>
</evidence>
<feature type="signal peptide" evidence="1">
    <location>
        <begin position="1"/>
        <end position="24"/>
    </location>
</feature>
<feature type="chain" id="PRO_5009522660" evidence="1">
    <location>
        <begin position="25"/>
        <end position="337"/>
    </location>
</feature>
<dbReference type="STRING" id="1798371.A2W14_06235"/>
<accession>A0A1F5YVW2</accession>
<protein>
    <submittedName>
        <fullName evidence="2">Uncharacterized protein</fullName>
    </submittedName>
</protein>
<proteinExistence type="predicted"/>
<keyword evidence="1" id="KW-0732">Signal</keyword>
<name>A0A1F5YVW2_9BACT</name>
<reference evidence="2 3" key="1">
    <citation type="journal article" date="2016" name="Nat. Commun.">
        <title>Thousands of microbial genomes shed light on interconnected biogeochemical processes in an aquifer system.</title>
        <authorList>
            <person name="Anantharaman K."/>
            <person name="Brown C.T."/>
            <person name="Hug L.A."/>
            <person name="Sharon I."/>
            <person name="Castelle C.J."/>
            <person name="Probst A.J."/>
            <person name="Thomas B.C."/>
            <person name="Singh A."/>
            <person name="Wilkins M.J."/>
            <person name="Karaoz U."/>
            <person name="Brodie E.L."/>
            <person name="Williams K.H."/>
            <person name="Hubbard S.S."/>
            <person name="Banfield J.F."/>
        </authorList>
    </citation>
    <scope>NUCLEOTIDE SEQUENCE [LARGE SCALE GENOMIC DNA]</scope>
</reference>
<organism evidence="2 3">
    <name type="scientific">Candidatus Gottesmanbacteria bacterium RBG_16_37_8</name>
    <dbReference type="NCBI Taxonomy" id="1798371"/>
    <lineage>
        <taxon>Bacteria</taxon>
        <taxon>Candidatus Gottesmaniibacteriota</taxon>
    </lineage>
</organism>
<sequence>MHRILLFFLPVFFFALFHPTNVRADYDKECQLKFPQPGHKCANTGNTYTGLCQIVHCPKGCGDDNRCSFSDRGAYRTIEECDNANLNSGECGQIDVIDSTKKYCHPGIGYCDYKEIQCYSTCIGEPKPTKDKDVTPAPTFPVYPTPTLKPFICQNTNVTGPIAAGSTFNIETFVRATQAEVTVNLTYHVERNGTEIANSGLILALKVEGTTDLYVGRWTYTVPSDNNGSGSYKIWLEINGHPPQAFLLDKQTVQVLGQSDQKNLTELNFIIDLIMKFFNIGPTPTYAPFEPYLTPVSGLEGTMTIYRPTGVATLQLGTFNPAINIQVHCDTITFTIL</sequence>
<evidence type="ECO:0000313" key="2">
    <source>
        <dbReference type="EMBL" id="OGG04042.1"/>
    </source>
</evidence>
<evidence type="ECO:0000256" key="1">
    <source>
        <dbReference type="SAM" id="SignalP"/>
    </source>
</evidence>
<dbReference type="EMBL" id="MFJA01000008">
    <property type="protein sequence ID" value="OGG04042.1"/>
    <property type="molecule type" value="Genomic_DNA"/>
</dbReference>
<dbReference type="AlphaFoldDB" id="A0A1F5YVW2"/>